<evidence type="ECO:0000256" key="1">
    <source>
        <dbReference type="SAM" id="SignalP"/>
    </source>
</evidence>
<evidence type="ECO:0000313" key="3">
    <source>
        <dbReference type="Proteomes" id="UP000249056"/>
    </source>
</evidence>
<gene>
    <name evidence="2" type="ORF">DID88_004437</name>
</gene>
<name>A0A395IW70_9HELO</name>
<evidence type="ECO:0000313" key="2">
    <source>
        <dbReference type="EMBL" id="RAL62589.1"/>
    </source>
</evidence>
<reference evidence="2 3" key="1">
    <citation type="submission" date="2018-06" db="EMBL/GenBank/DDBJ databases">
        <title>Genome Sequence of the Brown Rot Fungal Pathogen Monilinia fructigena.</title>
        <authorList>
            <person name="Landi L."/>
            <person name="De Miccolis Angelini R.M."/>
            <person name="Pollastro S."/>
            <person name="Abate D."/>
            <person name="Faretra F."/>
            <person name="Romanazzi G."/>
        </authorList>
    </citation>
    <scope>NUCLEOTIDE SEQUENCE [LARGE SCALE GENOMIC DNA]</scope>
    <source>
        <strain evidence="2 3">Mfrg269</strain>
    </source>
</reference>
<dbReference type="EMBL" id="QKRW01000023">
    <property type="protein sequence ID" value="RAL62589.1"/>
    <property type="molecule type" value="Genomic_DNA"/>
</dbReference>
<organism evidence="2 3">
    <name type="scientific">Monilinia fructigena</name>
    <dbReference type="NCBI Taxonomy" id="38457"/>
    <lineage>
        <taxon>Eukaryota</taxon>
        <taxon>Fungi</taxon>
        <taxon>Dikarya</taxon>
        <taxon>Ascomycota</taxon>
        <taxon>Pezizomycotina</taxon>
        <taxon>Leotiomycetes</taxon>
        <taxon>Helotiales</taxon>
        <taxon>Sclerotiniaceae</taxon>
        <taxon>Monilinia</taxon>
    </lineage>
</organism>
<dbReference type="OrthoDB" id="5985073at2759"/>
<feature type="chain" id="PRO_5017289025" evidence="1">
    <location>
        <begin position="19"/>
        <end position="282"/>
    </location>
</feature>
<protein>
    <submittedName>
        <fullName evidence="2">Uncharacterized protein</fullName>
    </submittedName>
</protein>
<keyword evidence="1" id="KW-0732">Signal</keyword>
<comment type="caution">
    <text evidence="2">The sequence shown here is derived from an EMBL/GenBank/DDBJ whole genome shotgun (WGS) entry which is preliminary data.</text>
</comment>
<dbReference type="AlphaFoldDB" id="A0A395IW70"/>
<dbReference type="Proteomes" id="UP000249056">
    <property type="component" value="Unassembled WGS sequence"/>
</dbReference>
<sequence length="282" mass="31128">MLLLTFLLSFHSFGTTEAASLYNGLHKTVLSADISEACDAALNTELNCDSLVQLTPYSIQSTKWTTSSLDLLCTTACRTGLAALHSVSQTACPGDTFSIDGNSISLHELVDFDSIEGVWGHLTDENGTCTEPDWDELDSVFDTSGRDDMSAMDYYVNAADPIDEQITTAGLAHWISMNILWKFNAAPAFYRNLKPDMKVLGVNTWDEVTEQVWANMQRNCELNEVFTPAHNVSGVIVIDDIVSALLPLQQIAPKIYPSQTARYTHVKRPSSNSRFQLQAFTT</sequence>
<proteinExistence type="predicted"/>
<accession>A0A395IW70</accession>
<feature type="signal peptide" evidence="1">
    <location>
        <begin position="1"/>
        <end position="18"/>
    </location>
</feature>
<keyword evidence="3" id="KW-1185">Reference proteome</keyword>